<reference evidence="1 2" key="1">
    <citation type="journal article" date="2012" name="Science">
        <title>The Paleozoic origin of enzymatic lignin decomposition reconstructed from 31 fungal genomes.</title>
        <authorList>
            <person name="Floudas D."/>
            <person name="Binder M."/>
            <person name="Riley R."/>
            <person name="Barry K."/>
            <person name="Blanchette R.A."/>
            <person name="Henrissat B."/>
            <person name="Martinez A.T."/>
            <person name="Otillar R."/>
            <person name="Spatafora J.W."/>
            <person name="Yadav J.S."/>
            <person name="Aerts A."/>
            <person name="Benoit I."/>
            <person name="Boyd A."/>
            <person name="Carlson A."/>
            <person name="Copeland A."/>
            <person name="Coutinho P.M."/>
            <person name="de Vries R.P."/>
            <person name="Ferreira P."/>
            <person name="Findley K."/>
            <person name="Foster B."/>
            <person name="Gaskell J."/>
            <person name="Glotzer D."/>
            <person name="Gorecki P."/>
            <person name="Heitman J."/>
            <person name="Hesse C."/>
            <person name="Hori C."/>
            <person name="Igarashi K."/>
            <person name="Jurgens J.A."/>
            <person name="Kallen N."/>
            <person name="Kersten P."/>
            <person name="Kohler A."/>
            <person name="Kuees U."/>
            <person name="Kumar T.K.A."/>
            <person name="Kuo A."/>
            <person name="LaButti K."/>
            <person name="Larrondo L.F."/>
            <person name="Lindquist E."/>
            <person name="Ling A."/>
            <person name="Lombard V."/>
            <person name="Lucas S."/>
            <person name="Lundell T."/>
            <person name="Martin R."/>
            <person name="McLaughlin D.J."/>
            <person name="Morgenstern I."/>
            <person name="Morin E."/>
            <person name="Murat C."/>
            <person name="Nagy L.G."/>
            <person name="Nolan M."/>
            <person name="Ohm R.A."/>
            <person name="Patyshakuliyeva A."/>
            <person name="Rokas A."/>
            <person name="Ruiz-Duenas F.J."/>
            <person name="Sabat G."/>
            <person name="Salamov A."/>
            <person name="Samejima M."/>
            <person name="Schmutz J."/>
            <person name="Slot J.C."/>
            <person name="St John F."/>
            <person name="Stenlid J."/>
            <person name="Sun H."/>
            <person name="Sun S."/>
            <person name="Syed K."/>
            <person name="Tsang A."/>
            <person name="Wiebenga A."/>
            <person name="Young D."/>
            <person name="Pisabarro A."/>
            <person name="Eastwood D.C."/>
            <person name="Martin F."/>
            <person name="Cullen D."/>
            <person name="Grigoriev I.V."/>
            <person name="Hibbett D.S."/>
        </authorList>
    </citation>
    <scope>NUCLEOTIDE SEQUENCE</scope>
    <source>
        <strain evidence="2">FP-58527</strain>
    </source>
</reference>
<dbReference type="AlphaFoldDB" id="S8E3I4"/>
<protein>
    <submittedName>
        <fullName evidence="1">Uncharacterized protein</fullName>
    </submittedName>
</protein>
<dbReference type="EMBL" id="KE504170">
    <property type="protein sequence ID" value="EPS97963.1"/>
    <property type="molecule type" value="Genomic_DNA"/>
</dbReference>
<dbReference type="InParanoid" id="S8E3I4"/>
<evidence type="ECO:0000313" key="1">
    <source>
        <dbReference type="EMBL" id="EPS97963.1"/>
    </source>
</evidence>
<name>S8E3I4_FOMSC</name>
<proteinExistence type="predicted"/>
<evidence type="ECO:0000313" key="2">
    <source>
        <dbReference type="Proteomes" id="UP000015241"/>
    </source>
</evidence>
<dbReference type="Proteomes" id="UP000015241">
    <property type="component" value="Unassembled WGS sequence"/>
</dbReference>
<dbReference type="HOGENOM" id="CLU_057881_0_0_1"/>
<sequence length="322" mass="35209">MPPKEKKRRLSAFSDIETTRLLASLIDFQDKSPDVEIEGDKTIMQLVDKLTDALSQTKHYAYQSATAETLEKAGIVRIVQRSPLTPYGLGNPATLAKHAARYRTMLAKDAFLSADNFEGLFNTIVRHVSTIREAGSRMLVDAFLLRVAAMSEEKGLLLIFPEYVVPITQLRGPDDTIAVAGKLDYLLVLLSEHQKNDAASLLENPRDFDEEDAKGFAIVETKSSLHQSLSGAVPQAILEVAAFAKKHKKMLINGVVTNGLKWMFFSFTPGPDGVGGTFERSAQVTASSPDTRAVITGVLKDMIECASTVVRLPVVPPGHEEV</sequence>
<accession>S8E3I4</accession>
<keyword evidence="2" id="KW-1185">Reference proteome</keyword>
<dbReference type="OrthoDB" id="2754352at2759"/>
<gene>
    <name evidence="1" type="ORF">FOMPIDRAFT_1051871</name>
</gene>
<organism evidence="1 2">
    <name type="scientific">Fomitopsis schrenkii</name>
    <name type="common">Brown rot fungus</name>
    <dbReference type="NCBI Taxonomy" id="2126942"/>
    <lineage>
        <taxon>Eukaryota</taxon>
        <taxon>Fungi</taxon>
        <taxon>Dikarya</taxon>
        <taxon>Basidiomycota</taxon>
        <taxon>Agaricomycotina</taxon>
        <taxon>Agaricomycetes</taxon>
        <taxon>Polyporales</taxon>
        <taxon>Fomitopsis</taxon>
    </lineage>
</organism>